<comment type="caution">
    <text evidence="1">The sequence shown here is derived from an EMBL/GenBank/DDBJ whole genome shotgun (WGS) entry which is preliminary data.</text>
</comment>
<evidence type="ECO:0000313" key="2">
    <source>
        <dbReference type="Proteomes" id="UP000327011"/>
    </source>
</evidence>
<dbReference type="EMBL" id="VYTZ01000003">
    <property type="protein sequence ID" value="KAA9379631.1"/>
    <property type="molecule type" value="Genomic_DNA"/>
</dbReference>
<dbReference type="RefSeq" id="WP_150932820.1">
    <property type="nucleotide sequence ID" value="NZ_VYTZ01000003.1"/>
</dbReference>
<gene>
    <name evidence="1" type="ORF">F5972_08230</name>
</gene>
<dbReference type="InterPro" id="IPR027417">
    <property type="entry name" value="P-loop_NTPase"/>
</dbReference>
<proteinExistence type="predicted"/>
<reference evidence="1 2" key="1">
    <citation type="submission" date="2019-09" db="EMBL/GenBank/DDBJ databases">
        <title>Screening of Novel Bioactive Compounds from Soil-Associated.</title>
        <authorList>
            <person name="Gong X."/>
        </authorList>
    </citation>
    <scope>NUCLEOTIDE SEQUENCE [LARGE SCALE GENOMIC DNA]</scope>
    <source>
        <strain evidence="1 2">Gxj-6</strain>
    </source>
</reference>
<sequence>MVTPRTTCTTPAPLRRDPTRDALYRVGPVRVAVQTDHPPALAHLGDFYCHADTGLPWWLVRGTLAEPPPGMRRDPGGAGYRADERERVLHIAARRPAVLQRALRQAVREVMLAHCETRRHVMIHAAAVRRRDLLLVFAGTAGAGKTTLAVDAVVRHGFDYVADDHLILYRDDQENGGGLVATGLPTTIPVGIGTYLGMEDVLPPPWDARGVNLDSYRGWPAETHRALRGRVHYTFASFGQPHPLVVTFGRGRVRVVVVQPERAARLGPLVEGGTAADLQRLLATGWVASPLVHPVRLPYVRRTPLEVQADGQDVLGSLCARARMLRWAHTGRVGRLLTALGEPLA</sequence>
<evidence type="ECO:0000313" key="1">
    <source>
        <dbReference type="EMBL" id="KAA9379631.1"/>
    </source>
</evidence>
<dbReference type="Proteomes" id="UP000327011">
    <property type="component" value="Unassembled WGS sequence"/>
</dbReference>
<name>A0A5J5K4V8_9ACTN</name>
<dbReference type="Gene3D" id="3.40.50.300">
    <property type="entry name" value="P-loop containing nucleotide triphosphate hydrolases"/>
    <property type="match status" value="1"/>
</dbReference>
<keyword evidence="2" id="KW-1185">Reference proteome</keyword>
<accession>A0A5J5K4V8</accession>
<dbReference type="AlphaFoldDB" id="A0A5J5K4V8"/>
<organism evidence="1 2">
    <name type="scientific">Microbispora cellulosiformans</name>
    <dbReference type="NCBI Taxonomy" id="2614688"/>
    <lineage>
        <taxon>Bacteria</taxon>
        <taxon>Bacillati</taxon>
        <taxon>Actinomycetota</taxon>
        <taxon>Actinomycetes</taxon>
        <taxon>Streptosporangiales</taxon>
        <taxon>Streptosporangiaceae</taxon>
        <taxon>Microbispora</taxon>
    </lineage>
</organism>
<dbReference type="SUPFAM" id="SSF53795">
    <property type="entry name" value="PEP carboxykinase-like"/>
    <property type="match status" value="1"/>
</dbReference>
<protein>
    <submittedName>
        <fullName evidence="1">Uncharacterized protein</fullName>
    </submittedName>
</protein>